<keyword evidence="1" id="KW-0472">Membrane</keyword>
<organism evidence="2">
    <name type="scientific">Siphoviridae sp. ctxMM9</name>
    <dbReference type="NCBI Taxonomy" id="2827973"/>
    <lineage>
        <taxon>Viruses</taxon>
        <taxon>Duplodnaviria</taxon>
        <taxon>Heunggongvirae</taxon>
        <taxon>Uroviricota</taxon>
        <taxon>Caudoviricetes</taxon>
    </lineage>
</organism>
<name>A0A8S5T826_9CAUD</name>
<sequence>MLNLVYLNNLCLYNKVICIISNSLIFYYKLAPNLFPQIKS</sequence>
<evidence type="ECO:0000256" key="1">
    <source>
        <dbReference type="SAM" id="Phobius"/>
    </source>
</evidence>
<proteinExistence type="predicted"/>
<protein>
    <submittedName>
        <fullName evidence="2">Uncharacterized protein</fullName>
    </submittedName>
</protein>
<reference evidence="2" key="1">
    <citation type="journal article" date="2021" name="Proc. Natl. Acad. Sci. U.S.A.">
        <title>A Catalog of Tens of Thousands of Viruses from Human Metagenomes Reveals Hidden Associations with Chronic Diseases.</title>
        <authorList>
            <person name="Tisza M.J."/>
            <person name="Buck C.B."/>
        </authorList>
    </citation>
    <scope>NUCLEOTIDE SEQUENCE</scope>
    <source>
        <strain evidence="2">CtxMM9</strain>
    </source>
</reference>
<feature type="transmembrane region" description="Helical" evidence="1">
    <location>
        <begin position="12"/>
        <end position="30"/>
    </location>
</feature>
<evidence type="ECO:0000313" key="2">
    <source>
        <dbReference type="EMBL" id="DAF58914.1"/>
    </source>
</evidence>
<keyword evidence="1" id="KW-1133">Transmembrane helix</keyword>
<dbReference type="EMBL" id="BK032759">
    <property type="protein sequence ID" value="DAF58914.1"/>
    <property type="molecule type" value="Genomic_DNA"/>
</dbReference>
<accession>A0A8S5T826</accession>
<keyword evidence="1" id="KW-0812">Transmembrane</keyword>